<accession>A0A7T5R4E3</accession>
<feature type="region of interest" description="Disordered" evidence="1">
    <location>
        <begin position="1"/>
        <end position="24"/>
    </location>
</feature>
<organism evidence="2 3">
    <name type="scientific">Micavibrio aeruginosavorus</name>
    <dbReference type="NCBI Taxonomy" id="349221"/>
    <lineage>
        <taxon>Bacteria</taxon>
        <taxon>Pseudomonadati</taxon>
        <taxon>Bdellovibrionota</taxon>
        <taxon>Bdellovibrionia</taxon>
        <taxon>Bdellovibrionales</taxon>
        <taxon>Pseudobdellovibrionaceae</taxon>
        <taxon>Micavibrio</taxon>
    </lineage>
</organism>
<reference evidence="2 3" key="1">
    <citation type="submission" date="2020-07" db="EMBL/GenBank/DDBJ databases">
        <title>Huge and variable diversity of episymbiotic CPR bacteria and DPANN archaea in groundwater ecosystems.</title>
        <authorList>
            <person name="He C.Y."/>
            <person name="Keren R."/>
            <person name="Whittaker M."/>
            <person name="Farag I.F."/>
            <person name="Doudna J."/>
            <person name="Cate J.H.D."/>
            <person name="Banfield J.F."/>
        </authorList>
    </citation>
    <scope>NUCLEOTIDE SEQUENCE [LARGE SCALE GENOMIC DNA]</scope>
    <source>
        <strain evidence="2">NC_groundwater_70_Ag_B-0.1um_54_66</strain>
    </source>
</reference>
<dbReference type="Proteomes" id="UP000595362">
    <property type="component" value="Chromosome"/>
</dbReference>
<dbReference type="EMBL" id="CP066681">
    <property type="protein sequence ID" value="QQG37327.1"/>
    <property type="molecule type" value="Genomic_DNA"/>
</dbReference>
<evidence type="ECO:0000313" key="2">
    <source>
        <dbReference type="EMBL" id="QQG37327.1"/>
    </source>
</evidence>
<sequence length="161" mass="17682">MPQGEAKYPTGANRSGQTDENDIYSDAPSIFGEGGLMLLGRKEGDDNSGTTGIGVNSFLWRASLDTISFMPLASADPFGGTIITDWYSPAETPNERFKLNVFILDKQLRSDGVSVKVFRQALKGGGWRDVTATDATARQLEEAILTRARQMRVDQMNREDD</sequence>
<dbReference type="InterPro" id="IPR021959">
    <property type="entry name" value="DUF3576"/>
</dbReference>
<gene>
    <name evidence="2" type="ORF">HYS17_00900</name>
</gene>
<protein>
    <submittedName>
        <fullName evidence="2">DUF3576 domain-containing protein</fullName>
    </submittedName>
</protein>
<evidence type="ECO:0000313" key="3">
    <source>
        <dbReference type="Proteomes" id="UP000595362"/>
    </source>
</evidence>
<name>A0A7T5R4E3_9BACT</name>
<dbReference type="Pfam" id="PF12100">
    <property type="entry name" value="DUF3576"/>
    <property type="match status" value="1"/>
</dbReference>
<proteinExistence type="predicted"/>
<dbReference type="AlphaFoldDB" id="A0A7T5R4E3"/>
<evidence type="ECO:0000256" key="1">
    <source>
        <dbReference type="SAM" id="MobiDB-lite"/>
    </source>
</evidence>